<dbReference type="Proteomes" id="UP000799779">
    <property type="component" value="Unassembled WGS sequence"/>
</dbReference>
<proteinExistence type="predicted"/>
<sequence>MRLPFHHGPAVRGTVRAIVARWAAVAAVFRNAGRNAGRHGRAPTIPCPEDWQDEFAPVSSGCPHPSTPWIHGAMDPRPSMYICHTAYSSLQTRREHPRGRLGSVSEATVALRCAVASGLHTEVEKRSILRSQPALAPLFEYLGEPLGEPCGVLKTVPSFHITVIRRAVATFAALTTHPSSPLAHHT</sequence>
<protein>
    <submittedName>
        <fullName evidence="1">Uncharacterized protein</fullName>
    </submittedName>
</protein>
<gene>
    <name evidence="1" type="ORF">P154DRAFT_572071</name>
</gene>
<dbReference type="EMBL" id="ML977567">
    <property type="protein sequence ID" value="KAF2004413.1"/>
    <property type="molecule type" value="Genomic_DNA"/>
</dbReference>
<dbReference type="AlphaFoldDB" id="A0A6A5WRC8"/>
<evidence type="ECO:0000313" key="1">
    <source>
        <dbReference type="EMBL" id="KAF2004413.1"/>
    </source>
</evidence>
<name>A0A6A5WRC8_9PLEO</name>
<organism evidence="1 2">
    <name type="scientific">Amniculicola lignicola CBS 123094</name>
    <dbReference type="NCBI Taxonomy" id="1392246"/>
    <lineage>
        <taxon>Eukaryota</taxon>
        <taxon>Fungi</taxon>
        <taxon>Dikarya</taxon>
        <taxon>Ascomycota</taxon>
        <taxon>Pezizomycotina</taxon>
        <taxon>Dothideomycetes</taxon>
        <taxon>Pleosporomycetidae</taxon>
        <taxon>Pleosporales</taxon>
        <taxon>Amniculicolaceae</taxon>
        <taxon>Amniculicola</taxon>
    </lineage>
</organism>
<accession>A0A6A5WRC8</accession>
<reference evidence="1" key="1">
    <citation type="journal article" date="2020" name="Stud. Mycol.">
        <title>101 Dothideomycetes genomes: a test case for predicting lifestyles and emergence of pathogens.</title>
        <authorList>
            <person name="Haridas S."/>
            <person name="Albert R."/>
            <person name="Binder M."/>
            <person name="Bloem J."/>
            <person name="Labutti K."/>
            <person name="Salamov A."/>
            <person name="Andreopoulos B."/>
            <person name="Baker S."/>
            <person name="Barry K."/>
            <person name="Bills G."/>
            <person name="Bluhm B."/>
            <person name="Cannon C."/>
            <person name="Castanera R."/>
            <person name="Culley D."/>
            <person name="Daum C."/>
            <person name="Ezra D."/>
            <person name="Gonzalez J."/>
            <person name="Henrissat B."/>
            <person name="Kuo A."/>
            <person name="Liang C."/>
            <person name="Lipzen A."/>
            <person name="Lutzoni F."/>
            <person name="Magnuson J."/>
            <person name="Mondo S."/>
            <person name="Nolan M."/>
            <person name="Ohm R."/>
            <person name="Pangilinan J."/>
            <person name="Park H.-J."/>
            <person name="Ramirez L."/>
            <person name="Alfaro M."/>
            <person name="Sun H."/>
            <person name="Tritt A."/>
            <person name="Yoshinaga Y."/>
            <person name="Zwiers L.-H."/>
            <person name="Turgeon B."/>
            <person name="Goodwin S."/>
            <person name="Spatafora J."/>
            <person name="Crous P."/>
            <person name="Grigoriev I."/>
        </authorList>
    </citation>
    <scope>NUCLEOTIDE SEQUENCE</scope>
    <source>
        <strain evidence="1">CBS 123094</strain>
    </source>
</reference>
<evidence type="ECO:0000313" key="2">
    <source>
        <dbReference type="Proteomes" id="UP000799779"/>
    </source>
</evidence>
<keyword evidence="2" id="KW-1185">Reference proteome</keyword>